<comment type="caution">
    <text evidence="2">The sequence shown here is derived from an EMBL/GenBank/DDBJ whole genome shotgun (WGS) entry which is preliminary data.</text>
</comment>
<organism evidence="2 3">
    <name type="scientific">Dactylosporangium cerinum</name>
    <dbReference type="NCBI Taxonomy" id="1434730"/>
    <lineage>
        <taxon>Bacteria</taxon>
        <taxon>Bacillati</taxon>
        <taxon>Actinomycetota</taxon>
        <taxon>Actinomycetes</taxon>
        <taxon>Micromonosporales</taxon>
        <taxon>Micromonosporaceae</taxon>
        <taxon>Dactylosporangium</taxon>
    </lineage>
</organism>
<accession>A0ABV9WJD1</accession>
<dbReference type="PANTHER" id="PTHR21666">
    <property type="entry name" value="PEPTIDASE-RELATED"/>
    <property type="match status" value="1"/>
</dbReference>
<reference evidence="3" key="1">
    <citation type="journal article" date="2019" name="Int. J. Syst. Evol. Microbiol.">
        <title>The Global Catalogue of Microorganisms (GCM) 10K type strain sequencing project: providing services to taxonomists for standard genome sequencing and annotation.</title>
        <authorList>
            <consortium name="The Broad Institute Genomics Platform"/>
            <consortium name="The Broad Institute Genome Sequencing Center for Infectious Disease"/>
            <person name="Wu L."/>
            <person name="Ma J."/>
        </authorList>
    </citation>
    <scope>NUCLEOTIDE SEQUENCE [LARGE SCALE GENOMIC DNA]</scope>
    <source>
        <strain evidence="3">CGMCC 4.7152</strain>
    </source>
</reference>
<keyword evidence="2" id="KW-0378">Hydrolase</keyword>
<dbReference type="GO" id="GO:0016787">
    <property type="term" value="F:hydrolase activity"/>
    <property type="evidence" value="ECO:0007669"/>
    <property type="project" value="UniProtKB-KW"/>
</dbReference>
<name>A0ABV9WJD1_9ACTN</name>
<evidence type="ECO:0000313" key="3">
    <source>
        <dbReference type="Proteomes" id="UP001595912"/>
    </source>
</evidence>
<dbReference type="InterPro" id="IPR050570">
    <property type="entry name" value="Cell_wall_metabolism_enzyme"/>
</dbReference>
<dbReference type="InterPro" id="IPR016047">
    <property type="entry name" value="M23ase_b-sheet_dom"/>
</dbReference>
<dbReference type="RefSeq" id="WP_380128019.1">
    <property type="nucleotide sequence ID" value="NZ_JBHSIU010000122.1"/>
</dbReference>
<dbReference type="InterPro" id="IPR011055">
    <property type="entry name" value="Dup_hybrid_motif"/>
</dbReference>
<dbReference type="SUPFAM" id="SSF51261">
    <property type="entry name" value="Duplicated hybrid motif"/>
    <property type="match status" value="1"/>
</dbReference>
<gene>
    <name evidence="2" type="ORF">ACFPIJ_57385</name>
</gene>
<keyword evidence="3" id="KW-1185">Reference proteome</keyword>
<dbReference type="Gene3D" id="2.70.70.10">
    <property type="entry name" value="Glucose Permease (Domain IIA)"/>
    <property type="match status" value="1"/>
</dbReference>
<evidence type="ECO:0000313" key="2">
    <source>
        <dbReference type="EMBL" id="MFC5007374.1"/>
    </source>
</evidence>
<protein>
    <submittedName>
        <fullName evidence="2">M23 family metallopeptidase</fullName>
        <ecNumber evidence="2">3.4.24.-</ecNumber>
    </submittedName>
</protein>
<dbReference type="CDD" id="cd12797">
    <property type="entry name" value="M23_peptidase"/>
    <property type="match status" value="1"/>
</dbReference>
<proteinExistence type="predicted"/>
<dbReference type="PANTHER" id="PTHR21666:SF270">
    <property type="entry name" value="MUREIN HYDROLASE ACTIVATOR ENVC"/>
    <property type="match status" value="1"/>
</dbReference>
<feature type="domain" description="M23ase beta-sheet core" evidence="1">
    <location>
        <begin position="236"/>
        <end position="343"/>
    </location>
</feature>
<dbReference type="EC" id="3.4.24.-" evidence="2"/>
<evidence type="ECO:0000259" key="1">
    <source>
        <dbReference type="Pfam" id="PF01551"/>
    </source>
</evidence>
<dbReference type="Proteomes" id="UP001595912">
    <property type="component" value="Unassembled WGS sequence"/>
</dbReference>
<sequence>MTSKILSIVIAACVGAVIICTAGLGLLGGHAATCTYAGPSAAPQAWTAAGGYTADQVSAAAIIVRAGIDAGVPVRGQVIAVAVAIQESSLQNRSDGPDDSVGLFQQRPSQGWGTRDQLLDPVYASRRFYTALLAVAGWPQMPLTDAGQAVQRSAYPDAYARWEHDATKLVTTVGSSTNGVMSVNIAGCLTPCPDALNSSNAGGTPAAPSEASGACDWVAPVRAPIVSGFRTAGRPSHDGVDLAAARGTPIRVASTGTVLVVRCNVTPASHGCDQDGSPSTPGCGWYVDVLHADQIVTRYCHMLTRPSVVEGQQVLVGQVIGFVGSSGHSSGPHLHFEVHVNGDRSPVGAVDPVMFMAGRAPIGHQ</sequence>
<dbReference type="Pfam" id="PF01551">
    <property type="entry name" value="Peptidase_M23"/>
    <property type="match status" value="1"/>
</dbReference>
<dbReference type="EMBL" id="JBHSIU010000122">
    <property type="protein sequence ID" value="MFC5007374.1"/>
    <property type="molecule type" value="Genomic_DNA"/>
</dbReference>